<proteinExistence type="predicted"/>
<feature type="signal peptide" evidence="1">
    <location>
        <begin position="1"/>
        <end position="25"/>
    </location>
</feature>
<evidence type="ECO:0000313" key="3">
    <source>
        <dbReference type="Proteomes" id="UP001296993"/>
    </source>
</evidence>
<evidence type="ECO:0000313" key="2">
    <source>
        <dbReference type="EMBL" id="MBP2384761.1"/>
    </source>
</evidence>
<gene>
    <name evidence="2" type="ORF">JOF47_000272</name>
</gene>
<sequence>MKTFARSVMAVTASLSIALSGVAVASAAPVAPPSAVNVVAATKAPPVSIKRIPTKVVKGPALATIKPLVGAAKGVKVTSKVLTVKQGRKTLVNKRTSATLRAGTYAVTTTVRFKAGSKSFTAAKTQTLVVKRASSKGAWPMSNGNSCPTAYPIKGNRTGSNLVWKYHVPGGRYYNITNPEECFKSAADAIKAGYRASME</sequence>
<comment type="caution">
    <text evidence="2">The sequence shown here is derived from an EMBL/GenBank/DDBJ whole genome shotgun (WGS) entry which is preliminary data.</text>
</comment>
<feature type="chain" id="PRO_5045167384" evidence="1">
    <location>
        <begin position="26"/>
        <end position="199"/>
    </location>
</feature>
<dbReference type="RefSeq" id="WP_209995467.1">
    <property type="nucleotide sequence ID" value="NZ_BAAAJY010000006.1"/>
</dbReference>
<organism evidence="2 3">
    <name type="scientific">Paeniglutamicibacter kerguelensis</name>
    <dbReference type="NCBI Taxonomy" id="254788"/>
    <lineage>
        <taxon>Bacteria</taxon>
        <taxon>Bacillati</taxon>
        <taxon>Actinomycetota</taxon>
        <taxon>Actinomycetes</taxon>
        <taxon>Micrococcales</taxon>
        <taxon>Micrococcaceae</taxon>
        <taxon>Paeniglutamicibacter</taxon>
    </lineage>
</organism>
<evidence type="ECO:0000256" key="1">
    <source>
        <dbReference type="SAM" id="SignalP"/>
    </source>
</evidence>
<name>A0ABS4X8X5_9MICC</name>
<accession>A0ABS4X8X5</accession>
<reference evidence="2 3" key="1">
    <citation type="submission" date="2021-03" db="EMBL/GenBank/DDBJ databases">
        <title>Sequencing the genomes of 1000 actinobacteria strains.</title>
        <authorList>
            <person name="Klenk H.-P."/>
        </authorList>
    </citation>
    <scope>NUCLEOTIDE SEQUENCE [LARGE SCALE GENOMIC DNA]</scope>
    <source>
        <strain evidence="2 3">DSM 15797</strain>
    </source>
</reference>
<dbReference type="Proteomes" id="UP001296993">
    <property type="component" value="Unassembled WGS sequence"/>
</dbReference>
<keyword evidence="3" id="KW-1185">Reference proteome</keyword>
<keyword evidence="1" id="KW-0732">Signal</keyword>
<protein>
    <submittedName>
        <fullName evidence="2">Uncharacterized protein</fullName>
    </submittedName>
</protein>
<dbReference type="EMBL" id="JAGIOF010000001">
    <property type="protein sequence ID" value="MBP2384761.1"/>
    <property type="molecule type" value="Genomic_DNA"/>
</dbReference>